<evidence type="ECO:0000313" key="1">
    <source>
        <dbReference type="EMBL" id="LAA91129.1"/>
    </source>
</evidence>
<organism evidence="1">
    <name type="scientific">Micrurus lemniscatus lemniscatus</name>
    <dbReference type="NCBI Taxonomy" id="129467"/>
    <lineage>
        <taxon>Eukaryota</taxon>
        <taxon>Metazoa</taxon>
        <taxon>Chordata</taxon>
        <taxon>Craniata</taxon>
        <taxon>Vertebrata</taxon>
        <taxon>Euteleostomi</taxon>
        <taxon>Lepidosauria</taxon>
        <taxon>Squamata</taxon>
        <taxon>Bifurcata</taxon>
        <taxon>Unidentata</taxon>
        <taxon>Episquamata</taxon>
        <taxon>Toxicofera</taxon>
        <taxon>Serpentes</taxon>
        <taxon>Colubroidea</taxon>
        <taxon>Elapidae</taxon>
        <taxon>Elapinae</taxon>
        <taxon>Micrurus</taxon>
    </lineage>
</organism>
<dbReference type="AlphaFoldDB" id="A0A2D4J3X3"/>
<accession>A0A2D4J3X3</accession>
<name>A0A2D4J3X3_MICLE</name>
<protein>
    <submittedName>
        <fullName evidence="1">Uncharacterized protein</fullName>
    </submittedName>
</protein>
<reference evidence="1" key="2">
    <citation type="submission" date="2017-11" db="EMBL/GenBank/DDBJ databases">
        <title>Coralsnake Venomics: Analyses of Venom Gland Transcriptomes and Proteomes of Six Brazilian Taxa.</title>
        <authorList>
            <person name="Aird S.D."/>
            <person name="Jorge da Silva N."/>
            <person name="Qiu L."/>
            <person name="Villar-Briones A."/>
            <person name="Aparecida-Saddi V."/>
            <person name="Campos-Telles M.P."/>
            <person name="Grau M."/>
            <person name="Mikheyev A.S."/>
        </authorList>
    </citation>
    <scope>NUCLEOTIDE SEQUENCE</scope>
    <source>
        <tissue evidence="1">Venom_gland</tissue>
    </source>
</reference>
<dbReference type="EMBL" id="IACK01147257">
    <property type="protein sequence ID" value="LAA91129.1"/>
    <property type="molecule type" value="Transcribed_RNA"/>
</dbReference>
<sequence>MNQNEVLPKKGYFVLRQVIIAFKSIFVGIKNGQAFIRQHLWFIQCIIWIPLEELQIWVIQVLPAFHALGRSRLEEKCMTEKLHLEQNQGHQKCVINSGISAESNFENNILEYGINCCCLHG</sequence>
<reference evidence="1" key="1">
    <citation type="submission" date="2017-07" db="EMBL/GenBank/DDBJ databases">
        <authorList>
            <person name="Mikheyev A."/>
            <person name="Grau M."/>
        </authorList>
    </citation>
    <scope>NUCLEOTIDE SEQUENCE</scope>
    <source>
        <tissue evidence="1">Venom_gland</tissue>
    </source>
</reference>
<proteinExistence type="predicted"/>